<keyword evidence="2" id="KW-1185">Reference proteome</keyword>
<proteinExistence type="predicted"/>
<dbReference type="HOGENOM" id="CLU_1277695_0_0_1"/>
<evidence type="ECO:0000313" key="1">
    <source>
        <dbReference type="EMBL" id="KDR72069.1"/>
    </source>
</evidence>
<sequence>MPGIGGCISETLADHAILALQAYKRKALTEAELSLERSKTPAFPSFYTDNSHNARLAYLELFAVPNSEDICDFCLAESVKIWVPGPNGTFYKKSKENWVQGRDGTFSLEKDKSRLYSPKEIRDNFLEQVKCVQHRVQDFTTPGFDVFLKLLARSPIFDEEERLEMIFWLREREFEIPTKIRTEHDNEGHAVRQTYRVEEEPSKSQYLVVSAIYGTN</sequence>
<name>A0A067SWL2_GALM3</name>
<dbReference type="EMBL" id="KL142390">
    <property type="protein sequence ID" value="KDR72069.1"/>
    <property type="molecule type" value="Genomic_DNA"/>
</dbReference>
<accession>A0A067SWL2</accession>
<evidence type="ECO:0000313" key="2">
    <source>
        <dbReference type="Proteomes" id="UP000027222"/>
    </source>
</evidence>
<dbReference type="Proteomes" id="UP000027222">
    <property type="component" value="Unassembled WGS sequence"/>
</dbReference>
<gene>
    <name evidence="1" type="ORF">GALMADRAFT_213517</name>
</gene>
<dbReference type="AlphaFoldDB" id="A0A067SWL2"/>
<reference evidence="2" key="1">
    <citation type="journal article" date="2014" name="Proc. Natl. Acad. Sci. U.S.A.">
        <title>Extensive sampling of basidiomycete genomes demonstrates inadequacy of the white-rot/brown-rot paradigm for wood decay fungi.</title>
        <authorList>
            <person name="Riley R."/>
            <person name="Salamov A.A."/>
            <person name="Brown D.W."/>
            <person name="Nagy L.G."/>
            <person name="Floudas D."/>
            <person name="Held B.W."/>
            <person name="Levasseur A."/>
            <person name="Lombard V."/>
            <person name="Morin E."/>
            <person name="Otillar R."/>
            <person name="Lindquist E.A."/>
            <person name="Sun H."/>
            <person name="LaButti K.M."/>
            <person name="Schmutz J."/>
            <person name="Jabbour D."/>
            <person name="Luo H."/>
            <person name="Baker S.E."/>
            <person name="Pisabarro A.G."/>
            <person name="Walton J.D."/>
            <person name="Blanchette R.A."/>
            <person name="Henrissat B."/>
            <person name="Martin F."/>
            <person name="Cullen D."/>
            <person name="Hibbett D.S."/>
            <person name="Grigoriev I.V."/>
        </authorList>
    </citation>
    <scope>NUCLEOTIDE SEQUENCE [LARGE SCALE GENOMIC DNA]</scope>
    <source>
        <strain evidence="2">CBS 339.88</strain>
    </source>
</reference>
<protein>
    <submittedName>
        <fullName evidence="1">Uncharacterized protein</fullName>
    </submittedName>
</protein>
<organism evidence="1 2">
    <name type="scientific">Galerina marginata (strain CBS 339.88)</name>
    <dbReference type="NCBI Taxonomy" id="685588"/>
    <lineage>
        <taxon>Eukaryota</taxon>
        <taxon>Fungi</taxon>
        <taxon>Dikarya</taxon>
        <taxon>Basidiomycota</taxon>
        <taxon>Agaricomycotina</taxon>
        <taxon>Agaricomycetes</taxon>
        <taxon>Agaricomycetidae</taxon>
        <taxon>Agaricales</taxon>
        <taxon>Agaricineae</taxon>
        <taxon>Strophariaceae</taxon>
        <taxon>Galerina</taxon>
    </lineage>
</organism>